<feature type="compositionally biased region" description="Low complexity" evidence="1">
    <location>
        <begin position="56"/>
        <end position="65"/>
    </location>
</feature>
<feature type="region of interest" description="Disordered" evidence="1">
    <location>
        <begin position="486"/>
        <end position="546"/>
    </location>
</feature>
<sequence>MAFPMRSKNLNPTFKSLNNKPSIAGFKMFKLNMRRKERVEEDYEPEVESTYSPSCNDTNNSDSTSVGGGSGGYVSIWGDSPVVKPLKNQLVPREARVTDTRIPNLKVLAQPPNSKGGIRDSTASSIISIHEEQQQQKENTTIEDKSRKSDVSITRTMEIGHRRVLEEMANYCSREPSDRKEWGYWFEAYTKGHYNMSHPPQTPPRKPSLSWIPTPFPADEPDRLRSLNRYDLSRASHIEADLRTVLRAAATALKAEFASISFVDYESETFILNHPIRIGTESKTKRALSLGAHVMLGNDSMVILDTDKDWRFKGNPTLQNGGNKINFYAGSPLISADGYNIGVLAISGRHPRSIFGKNDLRSLNNFAHVVSTHLERLLPESRKTLSLVEHQTSPSVDMGGRESTASAPAKMHMDEFSQSERRVRSAELNQKYNSLGRSKSPGPSRKVMAARLEAEKTLTKAGRGGRQYNYHQAGLPVLPSLPIPPATIDILPPRPPPTPPPSATTPTYKLGSKKFKSGAQTPTTPPISPASFPPSSPNPPPTPPLPLNLPLSTFQPAQKLPEARAILSDIAQAIDFDYLYIIRLDPTSSNLTYPDLLSPSSFQVVMVRSYRRNPGPPGSANQALNTELHLKALGDRCGLTAVNSRESGRGDDDSYQVSALLPLQRDYVDERGSMVVGPVCGDGAWSRRSGELGVRVCRGHILGAFKRRNTGNHNEAIERLRTVASQLGELMFEAKA</sequence>
<dbReference type="EMBL" id="JAVHJL010000004">
    <property type="protein sequence ID" value="KAK6505522.1"/>
    <property type="molecule type" value="Genomic_DNA"/>
</dbReference>
<feature type="region of interest" description="Disordered" evidence="1">
    <location>
        <begin position="38"/>
        <end position="67"/>
    </location>
</feature>
<dbReference type="AlphaFoldDB" id="A0AAV9WBK9"/>
<feature type="domain" description="GAF" evidence="2">
    <location>
        <begin position="239"/>
        <end position="373"/>
    </location>
</feature>
<reference evidence="3 4" key="1">
    <citation type="submission" date="2023-08" db="EMBL/GenBank/DDBJ databases">
        <authorList>
            <person name="Palmer J.M."/>
        </authorList>
    </citation>
    <scope>NUCLEOTIDE SEQUENCE [LARGE SCALE GENOMIC DNA]</scope>
    <source>
        <strain evidence="3 4">TWF481</strain>
    </source>
</reference>
<feature type="compositionally biased region" description="Pro residues" evidence="1">
    <location>
        <begin position="492"/>
        <end position="503"/>
    </location>
</feature>
<feature type="compositionally biased region" description="Pro residues" evidence="1">
    <location>
        <begin position="523"/>
        <end position="546"/>
    </location>
</feature>
<gene>
    <name evidence="3" type="ORF">TWF481_007417</name>
</gene>
<dbReference type="InterPro" id="IPR003018">
    <property type="entry name" value="GAF"/>
</dbReference>
<dbReference type="Gene3D" id="3.30.450.40">
    <property type="match status" value="1"/>
</dbReference>
<dbReference type="SUPFAM" id="SSF55781">
    <property type="entry name" value="GAF domain-like"/>
    <property type="match status" value="1"/>
</dbReference>
<evidence type="ECO:0000313" key="3">
    <source>
        <dbReference type="EMBL" id="KAK6505522.1"/>
    </source>
</evidence>
<dbReference type="PANTHER" id="PTHR43102">
    <property type="entry name" value="SLR1143 PROTEIN"/>
    <property type="match status" value="1"/>
</dbReference>
<dbReference type="Pfam" id="PF01590">
    <property type="entry name" value="GAF"/>
    <property type="match status" value="1"/>
</dbReference>
<evidence type="ECO:0000256" key="1">
    <source>
        <dbReference type="SAM" id="MobiDB-lite"/>
    </source>
</evidence>
<feature type="region of interest" description="Disordered" evidence="1">
    <location>
        <begin position="132"/>
        <end position="151"/>
    </location>
</feature>
<feature type="region of interest" description="Disordered" evidence="1">
    <location>
        <begin position="390"/>
        <end position="421"/>
    </location>
</feature>
<comment type="caution">
    <text evidence="3">The sequence shown here is derived from an EMBL/GenBank/DDBJ whole genome shotgun (WGS) entry which is preliminary data.</text>
</comment>
<dbReference type="InterPro" id="IPR029016">
    <property type="entry name" value="GAF-like_dom_sf"/>
</dbReference>
<evidence type="ECO:0000259" key="2">
    <source>
        <dbReference type="Pfam" id="PF01590"/>
    </source>
</evidence>
<evidence type="ECO:0000313" key="4">
    <source>
        <dbReference type="Proteomes" id="UP001370758"/>
    </source>
</evidence>
<keyword evidence="4" id="KW-1185">Reference proteome</keyword>
<proteinExistence type="predicted"/>
<protein>
    <recommendedName>
        <fullName evidence="2">GAF domain-containing protein</fullName>
    </recommendedName>
</protein>
<dbReference type="PANTHER" id="PTHR43102:SF2">
    <property type="entry name" value="GAF DOMAIN-CONTAINING PROTEIN"/>
    <property type="match status" value="1"/>
</dbReference>
<feature type="compositionally biased region" description="Basic and acidic residues" evidence="1">
    <location>
        <begin position="411"/>
        <end position="421"/>
    </location>
</feature>
<name>A0AAV9WBK9_9PEZI</name>
<feature type="compositionally biased region" description="Basic and acidic residues" evidence="1">
    <location>
        <begin position="132"/>
        <end position="150"/>
    </location>
</feature>
<dbReference type="Proteomes" id="UP001370758">
    <property type="component" value="Unassembled WGS sequence"/>
</dbReference>
<accession>A0AAV9WBK9</accession>
<organism evidence="3 4">
    <name type="scientific">Arthrobotrys musiformis</name>
    <dbReference type="NCBI Taxonomy" id="47236"/>
    <lineage>
        <taxon>Eukaryota</taxon>
        <taxon>Fungi</taxon>
        <taxon>Dikarya</taxon>
        <taxon>Ascomycota</taxon>
        <taxon>Pezizomycotina</taxon>
        <taxon>Orbiliomycetes</taxon>
        <taxon>Orbiliales</taxon>
        <taxon>Orbiliaceae</taxon>
        <taxon>Arthrobotrys</taxon>
    </lineage>
</organism>